<accession>A0A1Z4C3Y4</accession>
<evidence type="ECO:0000313" key="1">
    <source>
        <dbReference type="EMBL" id="ASF48229.1"/>
    </source>
</evidence>
<dbReference type="Proteomes" id="UP000197019">
    <property type="component" value="Chromosome"/>
</dbReference>
<dbReference type="KEGG" id="mpsy:CEK71_20390"/>
<reference evidence="1 2" key="1">
    <citation type="submission" date="2017-06" db="EMBL/GenBank/DDBJ databases">
        <title>Genome Sequencing of the methanotroph Methylovulum psychrotolerants str. HV10-M2 isolated from a high-altitude environment.</title>
        <authorList>
            <person name="Mateos-Rivera A."/>
        </authorList>
    </citation>
    <scope>NUCLEOTIDE SEQUENCE [LARGE SCALE GENOMIC DNA]</scope>
    <source>
        <strain evidence="1 2">HV10_M2</strain>
    </source>
</reference>
<organism evidence="1 2">
    <name type="scientific">Methylovulum psychrotolerans</name>
    <dbReference type="NCBI Taxonomy" id="1704499"/>
    <lineage>
        <taxon>Bacteria</taxon>
        <taxon>Pseudomonadati</taxon>
        <taxon>Pseudomonadota</taxon>
        <taxon>Gammaproteobacteria</taxon>
        <taxon>Methylococcales</taxon>
        <taxon>Methylococcaceae</taxon>
        <taxon>Methylovulum</taxon>
    </lineage>
</organism>
<name>A0A1Z4C3Y4_9GAMM</name>
<dbReference type="AlphaFoldDB" id="A0A1Z4C3Y4"/>
<dbReference type="EMBL" id="CP022129">
    <property type="protein sequence ID" value="ASF48229.1"/>
    <property type="molecule type" value="Genomic_DNA"/>
</dbReference>
<keyword evidence="2" id="KW-1185">Reference proteome</keyword>
<evidence type="ECO:0000313" key="2">
    <source>
        <dbReference type="Proteomes" id="UP000197019"/>
    </source>
</evidence>
<gene>
    <name evidence="1" type="ORF">CEK71_20390</name>
</gene>
<protein>
    <submittedName>
        <fullName evidence="1">Uncharacterized protein</fullName>
    </submittedName>
</protein>
<proteinExistence type="predicted"/>
<sequence>MAVTPALPLAGEGAYGFPVIQAKIKGKMPLPLPRGRLGGGCRTFACSTDFILCAFLTHPPWQSEPLFVMKSFLFLLFGF</sequence>